<sequence>MSTSVRSRRRITSTLVALSLTLGATGLVAAAAPAAYAAEASEVVAKLPIASYSALAVDSAHERVYIADKRSYYYNDKGTVLVYDFEGQRVATLTGTGPVTGLALSADGATLYAGEREFIAAYDTGTLQLTGRTPAYSDTCGRELAFSGGKQWHTRGNAADSECAYTVHSLDYVNNGVQSVTDWNVTGRMLLEAGPGAGNRLFMGQVKNEKATDPALTSFDTSGDTPVRGDARRFADATGKGGMELKDLAVSADGKHLAVADAAHGTRLLNAGDLSDATTPYQPLPAGAVASSVAFSGDGKYIARGASAGGSTPDLLVQPADPANGTTALEFAYEGELDGSRIVPRGMEWSADGSRLFALTTNTAGNAFWLHIIQPPAAQHDSRFTGGLTSTPAQAVVGEPVGIRGRLELDGPAPAEPVRVTAVRTDADGTRRLAAAEVAADGTFTVLDVPSRVGESTYTLSFLGDLTHRPAEDVSVTVSVAKAPTTITLTAPAEASKSAGLEITGRFTAQGPALPAGITLAVQRADRLGTGTLTSVAVAADGTFRINDLPRVRGSVTYTVGYAGDDVHAASTAEATVLVRR</sequence>
<proteinExistence type="predicted"/>
<evidence type="ECO:0000313" key="3">
    <source>
        <dbReference type="Proteomes" id="UP001550378"/>
    </source>
</evidence>
<dbReference type="InterPro" id="IPR006311">
    <property type="entry name" value="TAT_signal"/>
</dbReference>
<keyword evidence="1" id="KW-0732">Signal</keyword>
<reference evidence="2 3" key="1">
    <citation type="submission" date="2024-06" db="EMBL/GenBank/DDBJ databases">
        <title>The Natural Products Discovery Center: Release of the First 8490 Sequenced Strains for Exploring Actinobacteria Biosynthetic Diversity.</title>
        <authorList>
            <person name="Kalkreuter E."/>
            <person name="Kautsar S.A."/>
            <person name="Yang D."/>
            <person name="Bader C.D."/>
            <person name="Teijaro C.N."/>
            <person name="Fluegel L."/>
            <person name="Davis C.M."/>
            <person name="Simpson J.R."/>
            <person name="Lauterbach L."/>
            <person name="Steele A.D."/>
            <person name="Gui C."/>
            <person name="Meng S."/>
            <person name="Li G."/>
            <person name="Viehrig K."/>
            <person name="Ye F."/>
            <person name="Su P."/>
            <person name="Kiefer A.F."/>
            <person name="Nichols A."/>
            <person name="Cepeda A.J."/>
            <person name="Yan W."/>
            <person name="Fan B."/>
            <person name="Jiang Y."/>
            <person name="Adhikari A."/>
            <person name="Zheng C.-J."/>
            <person name="Schuster L."/>
            <person name="Cowan T.M."/>
            <person name="Smanski M.J."/>
            <person name="Chevrette M.G."/>
            <person name="De Carvalho L.P.S."/>
            <person name="Shen B."/>
        </authorList>
    </citation>
    <scope>NUCLEOTIDE SEQUENCE [LARGE SCALE GENOMIC DNA]</scope>
    <source>
        <strain evidence="2 3">NPDC006337</strain>
    </source>
</reference>
<dbReference type="SUPFAM" id="SSF82171">
    <property type="entry name" value="DPP6 N-terminal domain-like"/>
    <property type="match status" value="1"/>
</dbReference>
<dbReference type="EMBL" id="JBEXZR010000017">
    <property type="protein sequence ID" value="MEU0709495.1"/>
    <property type="molecule type" value="Genomic_DNA"/>
</dbReference>
<dbReference type="Proteomes" id="UP001550378">
    <property type="component" value="Unassembled WGS sequence"/>
</dbReference>
<accession>A0ABV2W7I1</accession>
<name>A0ABV2W7I1_9ACTN</name>
<dbReference type="PROSITE" id="PS51318">
    <property type="entry name" value="TAT"/>
    <property type="match status" value="1"/>
</dbReference>
<feature type="chain" id="PRO_5046121860" evidence="1">
    <location>
        <begin position="38"/>
        <end position="581"/>
    </location>
</feature>
<organism evidence="2 3">
    <name type="scientific">Streptomyces lavendulocolor</name>
    <dbReference type="NCBI Taxonomy" id="67316"/>
    <lineage>
        <taxon>Bacteria</taxon>
        <taxon>Bacillati</taxon>
        <taxon>Actinomycetota</taxon>
        <taxon>Actinomycetes</taxon>
        <taxon>Kitasatosporales</taxon>
        <taxon>Streptomycetaceae</taxon>
        <taxon>Streptomyces</taxon>
    </lineage>
</organism>
<dbReference type="RefSeq" id="WP_359806543.1">
    <property type="nucleotide sequence ID" value="NZ_JBEXZO010000008.1"/>
</dbReference>
<comment type="caution">
    <text evidence="2">The sequence shown here is derived from an EMBL/GenBank/DDBJ whole genome shotgun (WGS) entry which is preliminary data.</text>
</comment>
<evidence type="ECO:0000313" key="2">
    <source>
        <dbReference type="EMBL" id="MEU0709495.1"/>
    </source>
</evidence>
<dbReference type="InterPro" id="IPR051200">
    <property type="entry name" value="Host-pathogen_enzymatic-act"/>
</dbReference>
<dbReference type="Gene3D" id="2.130.10.10">
    <property type="entry name" value="YVTN repeat-like/Quinoprotein amine dehydrogenase"/>
    <property type="match status" value="2"/>
</dbReference>
<protein>
    <submittedName>
        <fullName evidence="2">Ig-like domain repeat protein</fullName>
    </submittedName>
</protein>
<feature type="signal peptide" evidence="1">
    <location>
        <begin position="1"/>
        <end position="37"/>
    </location>
</feature>
<dbReference type="InterPro" id="IPR015943">
    <property type="entry name" value="WD40/YVTN_repeat-like_dom_sf"/>
</dbReference>
<evidence type="ECO:0000256" key="1">
    <source>
        <dbReference type="SAM" id="SignalP"/>
    </source>
</evidence>
<dbReference type="PANTHER" id="PTHR47197">
    <property type="entry name" value="PROTEIN NIRF"/>
    <property type="match status" value="1"/>
</dbReference>
<keyword evidence="3" id="KW-1185">Reference proteome</keyword>
<dbReference type="PANTHER" id="PTHR47197:SF3">
    <property type="entry name" value="DIHYDRO-HEME D1 DEHYDROGENASE"/>
    <property type="match status" value="1"/>
</dbReference>
<gene>
    <name evidence="2" type="ORF">ABZ508_19260</name>
</gene>